<dbReference type="PRINTS" id="PR01315">
    <property type="entry name" value="BATTENIN"/>
</dbReference>
<organism evidence="7 8">
    <name type="scientific">Caenorhabditis briggsae</name>
    <dbReference type="NCBI Taxonomy" id="6238"/>
    <lineage>
        <taxon>Eukaryota</taxon>
        <taxon>Metazoa</taxon>
        <taxon>Ecdysozoa</taxon>
        <taxon>Nematoda</taxon>
        <taxon>Chromadorea</taxon>
        <taxon>Rhabditida</taxon>
        <taxon>Rhabditina</taxon>
        <taxon>Rhabditomorpha</taxon>
        <taxon>Rhabditoidea</taxon>
        <taxon>Rhabditidae</taxon>
        <taxon>Peloderinae</taxon>
        <taxon>Caenorhabditis</taxon>
    </lineage>
</organism>
<dbReference type="OMA" id="MWRFAVY"/>
<evidence type="ECO:0000313" key="7">
    <source>
        <dbReference type="EMBL" id="CAP39512.1"/>
    </source>
</evidence>
<dbReference type="FunCoup" id="A8Y3P3">
    <property type="interactions" value="415"/>
</dbReference>
<accession>A8Y3P3</accession>
<keyword evidence="4 6" id="KW-1133">Transmembrane helix</keyword>
<gene>
    <name evidence="9" type="primary">ril-2</name>
    <name evidence="7" type="synonym">Cbr-ril-2</name>
    <name evidence="9" type="ORF">CBG23539</name>
    <name evidence="7" type="ORF">CBG_23539</name>
</gene>
<keyword evidence="3 6" id="KW-0812">Transmembrane</keyword>
<name>A8Y3P3_CAEBR</name>
<comment type="similarity">
    <text evidence="2">Belongs to the battenin family.</text>
</comment>
<evidence type="ECO:0000256" key="1">
    <source>
        <dbReference type="ARBA" id="ARBA00004127"/>
    </source>
</evidence>
<evidence type="ECO:0000256" key="6">
    <source>
        <dbReference type="SAM" id="Phobius"/>
    </source>
</evidence>
<dbReference type="PANTHER" id="PTHR10981">
    <property type="entry name" value="BATTENIN"/>
    <property type="match status" value="1"/>
</dbReference>
<proteinExistence type="inferred from homology"/>
<evidence type="ECO:0000256" key="5">
    <source>
        <dbReference type="ARBA" id="ARBA00023136"/>
    </source>
</evidence>
<feature type="transmembrane region" description="Helical" evidence="6">
    <location>
        <begin position="91"/>
        <end position="112"/>
    </location>
</feature>
<dbReference type="KEGG" id="cbr:CBG_23539"/>
<dbReference type="GO" id="GO:0012505">
    <property type="term" value="C:endomembrane system"/>
    <property type="evidence" value="ECO:0007669"/>
    <property type="project" value="UniProtKB-SubCell"/>
</dbReference>
<dbReference type="GO" id="GO:0051453">
    <property type="term" value="P:regulation of intracellular pH"/>
    <property type="evidence" value="ECO:0000318"/>
    <property type="project" value="GO_Central"/>
</dbReference>
<sequence>MVNWTNARDIIAFWLLGLCNNYGYVIMLSAAEDILDNQKGTGSTNTSNTCETGLTSRHCNSVSAGAVLLADNLPALVVQTTFPFFMHRFPFGFRAVIVFVLQAASYFIVAYSGSIAMSLAGVCMASLGQGIGEITFLAMAAHYVPILSKTCMKTVKQALKHTDGRSDYFRFLSNDAAASIRPEKEHSITEVLSLDDFGLLSSNRSQSIESMSSTGDTFLEHLFRNDTLNAFSNVQIPTTMSTRELGGSSDVFGYDYVSELLSEGAIPEEIAEDLAMEPSTSETEITSYFADSARYHNDQEPGTSGLEVTSLPFLIPNLDDHVLEENDKKATRILISEKLRRERKLNLSTTAPLESPEDTVTPLFHSPMTSGIPNFGEMLFPDNIPMESYTSQWKDGEAPEVISTKAYSNNFPTLDAPTEFSLDVLEGIMTEGSMAELLEELRTFERWPEWIFTGDRRTLTRANGVLRYVVQNSLDLNEAKEVLYNFTSSHIRAVVPDDVLLHFTVKSINSSSNVAEIASQLEDSNRIALSRELRPDRSLVEAQLIDLYTAAIKKCPKTSSTLLALCSKLNFDRSAEIFMKCYGEVQAFAGNFLTSFDGWKKLSTKYGTQKGIENYWTAALDSEGSMEKRVEALLVYSAKTEHPFSTMARMICTFVKLDQLDKGLEVFQAVSVSGKHFMESLAAFVRQKDLDSIERLATLIERGMIAERRRGGRQQAVNKSEIEGEKKLLLSENVHAALAKFYGVSGHKKSKFVDKKLKKKIHRVDEAQLHDLCKSIQKAWIQCADNKESVDRLVAWCQSNRVEIDDKLQKKISSFSE</sequence>
<evidence type="ECO:0000313" key="8">
    <source>
        <dbReference type="Proteomes" id="UP000008549"/>
    </source>
</evidence>
<feature type="transmembrane region" description="Helical" evidence="6">
    <location>
        <begin position="12"/>
        <end position="31"/>
    </location>
</feature>
<dbReference type="WormBase" id="CBG23539">
    <property type="protein sequence ID" value="CBP48891"/>
    <property type="gene ID" value="WBGene00041875"/>
    <property type="gene designation" value="Cbr-ril-2"/>
</dbReference>
<reference evidence="7 8" key="1">
    <citation type="journal article" date="2003" name="PLoS Biol.">
        <title>The genome sequence of Caenorhabditis briggsae: a platform for comparative genomics.</title>
        <authorList>
            <person name="Stein L.D."/>
            <person name="Bao Z."/>
            <person name="Blasiar D."/>
            <person name="Blumenthal T."/>
            <person name="Brent M.R."/>
            <person name="Chen N."/>
            <person name="Chinwalla A."/>
            <person name="Clarke L."/>
            <person name="Clee C."/>
            <person name="Coghlan A."/>
            <person name="Coulson A."/>
            <person name="D'Eustachio P."/>
            <person name="Fitch D.H."/>
            <person name="Fulton L.A."/>
            <person name="Fulton R.E."/>
            <person name="Griffiths-Jones S."/>
            <person name="Harris T.W."/>
            <person name="Hillier L.W."/>
            <person name="Kamath R."/>
            <person name="Kuwabara P.E."/>
            <person name="Mardis E.R."/>
            <person name="Marra M.A."/>
            <person name="Miner T.L."/>
            <person name="Minx P."/>
            <person name="Mullikin J.C."/>
            <person name="Plumb R.W."/>
            <person name="Rogers J."/>
            <person name="Schein J.E."/>
            <person name="Sohrmann M."/>
            <person name="Spieth J."/>
            <person name="Stajich J.E."/>
            <person name="Wei C."/>
            <person name="Willey D."/>
            <person name="Wilson R.K."/>
            <person name="Durbin R."/>
            <person name="Waterston R.H."/>
        </authorList>
    </citation>
    <scope>NUCLEOTIDE SEQUENCE [LARGE SCALE GENOMIC DNA]</scope>
    <source>
        <strain evidence="7 8">AF16</strain>
    </source>
</reference>
<reference evidence="7 8" key="2">
    <citation type="journal article" date="2011" name="PLoS Genet.">
        <title>Caenorhabditis briggsae recombinant inbred line genotypes reveal inter-strain incompatibility and the evolution of recombination.</title>
        <authorList>
            <person name="Ross J.A."/>
            <person name="Koboldt D.C."/>
            <person name="Staisch J.E."/>
            <person name="Chamberlin H.M."/>
            <person name="Gupta B.P."/>
            <person name="Miller R.D."/>
            <person name="Baird S.E."/>
            <person name="Haag E.S."/>
        </authorList>
    </citation>
    <scope>NUCLEOTIDE SEQUENCE [LARGE SCALE GENOMIC DNA]</scope>
    <source>
        <strain evidence="7 8">AF16</strain>
    </source>
</reference>
<evidence type="ECO:0000256" key="3">
    <source>
        <dbReference type="ARBA" id="ARBA00022692"/>
    </source>
</evidence>
<dbReference type="Pfam" id="PF02487">
    <property type="entry name" value="CLN3"/>
    <property type="match status" value="1"/>
</dbReference>
<dbReference type="InterPro" id="IPR036259">
    <property type="entry name" value="MFS_trans_sf"/>
</dbReference>
<dbReference type="eggNOG" id="KOG3880">
    <property type="taxonomic scope" value="Eukaryota"/>
</dbReference>
<dbReference type="GO" id="GO:0007040">
    <property type="term" value="P:lysosome organization"/>
    <property type="evidence" value="ECO:0000318"/>
    <property type="project" value="GO_Central"/>
</dbReference>
<keyword evidence="5 6" id="KW-0472">Membrane</keyword>
<dbReference type="EMBL" id="HE601533">
    <property type="protein sequence ID" value="CAP39512.1"/>
    <property type="molecule type" value="Genomic_DNA"/>
</dbReference>
<dbReference type="GeneID" id="8578791"/>
<dbReference type="STRING" id="6238.A8Y3P3"/>
<dbReference type="GO" id="GO:0016020">
    <property type="term" value="C:membrane"/>
    <property type="evidence" value="ECO:0007669"/>
    <property type="project" value="InterPro"/>
</dbReference>
<evidence type="ECO:0000313" key="9">
    <source>
        <dbReference type="WormBase" id="CBG23539"/>
    </source>
</evidence>
<dbReference type="InterPro" id="IPR003492">
    <property type="entry name" value="Battenin_disease_Cln3"/>
</dbReference>
<dbReference type="AlphaFoldDB" id="A8Y3P3"/>
<dbReference type="CTD" id="8578791"/>
<dbReference type="GO" id="GO:0005764">
    <property type="term" value="C:lysosome"/>
    <property type="evidence" value="ECO:0000318"/>
    <property type="project" value="GO_Central"/>
</dbReference>
<dbReference type="Proteomes" id="UP000008549">
    <property type="component" value="Unassembled WGS sequence"/>
</dbReference>
<dbReference type="SUPFAM" id="SSF103473">
    <property type="entry name" value="MFS general substrate transporter"/>
    <property type="match status" value="1"/>
</dbReference>
<evidence type="ECO:0000256" key="2">
    <source>
        <dbReference type="ARBA" id="ARBA00007467"/>
    </source>
</evidence>
<dbReference type="InParanoid" id="A8Y3P3"/>
<dbReference type="HOGENOM" id="CLU_416335_0_0_1"/>
<dbReference type="RefSeq" id="XP_002636796.1">
    <property type="nucleotide sequence ID" value="XM_002636750.1"/>
</dbReference>
<dbReference type="PANTHER" id="PTHR10981:SF3">
    <property type="entry name" value="RNAI-INDUCED LONGEVITY"/>
    <property type="match status" value="1"/>
</dbReference>
<evidence type="ECO:0000256" key="4">
    <source>
        <dbReference type="ARBA" id="ARBA00022989"/>
    </source>
</evidence>
<keyword evidence="8" id="KW-1185">Reference proteome</keyword>
<protein>
    <submittedName>
        <fullName evidence="7">Protein CBR-RIL-2</fullName>
    </submittedName>
</protein>
<comment type="subcellular location">
    <subcellularLocation>
        <location evidence="1">Endomembrane system</location>
        <topology evidence="1">Multi-pass membrane protein</topology>
    </subcellularLocation>
</comment>